<dbReference type="OrthoDB" id="30156at10239"/>
<protein>
    <submittedName>
        <fullName evidence="2">Uncharacterized protein</fullName>
    </submittedName>
</protein>
<organism evidence="2 3">
    <name type="scientific">Synechococcus phage S-SKS1</name>
    <dbReference type="NCBI Taxonomy" id="754042"/>
    <lineage>
        <taxon>Viruses</taxon>
        <taxon>Duplodnaviria</taxon>
        <taxon>Heunggongvirae</taxon>
        <taxon>Uroviricota</taxon>
        <taxon>Caudoviricetes</taxon>
        <taxon>Llyrvirus</taxon>
        <taxon>Llyrvirus SSKS1</taxon>
    </lineage>
</organism>
<reference evidence="2 3" key="1">
    <citation type="submission" date="2010-10" db="EMBL/GenBank/DDBJ databases">
        <title>The Genome Sequence of Synechococcus phage S-SKS1.</title>
        <authorList>
            <consortium name="The Broad Institute Genome Sequencing Platform"/>
            <person name="Henn M.R."/>
            <person name="Clokie M."/>
            <person name="Levin J."/>
            <person name="Malboeuf C."/>
            <person name="Casali M."/>
            <person name="Russ C."/>
            <person name="Lennon N."/>
            <person name="Chapman S.B."/>
            <person name="Erlich R."/>
            <person name="Young S.K."/>
            <person name="Yandava C."/>
            <person name="Zeng Q."/>
            <person name="Alvarado L."/>
            <person name="Anderson S."/>
            <person name="Berlin A."/>
            <person name="Chen Z."/>
            <person name="Freedman E."/>
            <person name="Gellesch M."/>
            <person name="Goldberg J."/>
            <person name="Green L."/>
            <person name="Griggs A."/>
            <person name="Gujja S."/>
            <person name="Heilman E.R."/>
            <person name="Heiman D."/>
            <person name="Hollinger A."/>
            <person name="Howarth C."/>
            <person name="Larson L."/>
            <person name="Mehta T."/>
            <person name="Pearson M."/>
            <person name="Roberts A."/>
            <person name="Ryan E."/>
            <person name="Saif S."/>
            <person name="Shea T."/>
            <person name="Shenoy N."/>
            <person name="Sisk P."/>
            <person name="Stolte C."/>
            <person name="Sykes S."/>
            <person name="White J."/>
            <person name="Haas B."/>
            <person name="Nusbaum C."/>
            <person name="Birren B."/>
        </authorList>
    </citation>
    <scope>NUCLEOTIDE SEQUENCE [LARGE SCALE GENOMIC DNA]</scope>
</reference>
<dbReference type="Proteomes" id="UP000201252">
    <property type="component" value="Segment"/>
</dbReference>
<name>M4QPI0_9CAUD</name>
<evidence type="ECO:0000313" key="3">
    <source>
        <dbReference type="Proteomes" id="UP000201252"/>
    </source>
</evidence>
<accession>M4QPI0</accession>
<dbReference type="KEGG" id="vg:15010913"/>
<feature type="region of interest" description="Disordered" evidence="1">
    <location>
        <begin position="727"/>
        <end position="754"/>
    </location>
</feature>
<dbReference type="GeneID" id="15010913"/>
<evidence type="ECO:0000256" key="1">
    <source>
        <dbReference type="SAM" id="MobiDB-lite"/>
    </source>
</evidence>
<proteinExistence type="predicted"/>
<dbReference type="EMBL" id="HQ633071">
    <property type="protein sequence ID" value="AGH31525.1"/>
    <property type="molecule type" value="Genomic_DNA"/>
</dbReference>
<keyword evidence="3" id="KW-1185">Reference proteome</keyword>
<feature type="compositionally biased region" description="Polar residues" evidence="1">
    <location>
        <begin position="736"/>
        <end position="754"/>
    </location>
</feature>
<evidence type="ECO:0000313" key="2">
    <source>
        <dbReference type="EMBL" id="AGH31525.1"/>
    </source>
</evidence>
<sequence>MATPIRIRRSPVPAKVPTNSDLLFAELGLNTFDGRVFLKQDQGKLGISTRVIEVGAGSVLGKTIFVTATGNDENSGLNEIDSKATIKGAAAISLPGDTIKVYPGIYVEDNPIILDRSVSLEGTELRNCIVTPKNVDRDLFYVNNSVHVTDMSFRLDDGRDMTDGAAVLSFEPLVGVTSDRFFDAARMIRYNLDYIANETVGYLTSTDYKNPAISIDSTNCADDIKDVYRAICHDITRGGNSKCIDAGKKYFDINGNLDHIVGFGSTTIDAFNYSIGIARSCVNNILWTGNYQSEFSQLRDLSIQADGATGSNSDYGSCANVHSAIFTCVGIVTNIIQNGIDGNPSTTGLTTNYPGNAGVGFTGTIGVTSALYNERTGNLYLEAPGISVVKGDRFEIRDLIFSCDSGAGIGTTTQFFPSGKYGNEFYVDRVNADESFVVNVGTSTLPHTYVSGGFIVDRSVAITTASYDNVSGIITFTSPGAKLKVNEFITLRDLIFSCDSGAGIGTTTQEFPSGKNGYDFKVLTGAGNTFSVNVGTSTLPHTYVSDGIVRPPYSPGVGPITQGPYVRNCTNFIPKSIGMRINGFDAEPADQEDIGVTGSMSVDSFTQFNQGGIGVSITNGAYAQLVSIFTICDQIAIYTNDGGQCDLTNSNASFGTFGLYSEGVGDETSKSIYRYTGIANTESLIENDVLVVSGLGQQRPYDGQALYFGELFYFVKGLKVTNPGSGYTKPPRLTIDSPSGPQGATAEGSSNIDSSGQVTSIDIIADGSQYRLTDNTQVVIDGPTGAGTTATAEVELFPIYYSIESATKPSAGISTIILNQRLNNTIGAGTTIFFSRVSLQITSSHSFEWVGSGNTINPAKPALGGVVIPENEVIEVGGGQVVYTSTDQAGNFRIGDGLVANQLTGTISGRSFDQSIINKVNPLIIALG</sequence>
<gene>
    <name evidence="2" type="ORF">SWZG_00012</name>
</gene>
<dbReference type="RefSeq" id="YP_007674377.1">
    <property type="nucleotide sequence ID" value="NC_020851.1"/>
</dbReference>